<accession>A0A135I9H3</accession>
<dbReference type="GO" id="GO:0009055">
    <property type="term" value="F:electron transfer activity"/>
    <property type="evidence" value="ECO:0007669"/>
    <property type="project" value="InterPro"/>
</dbReference>
<evidence type="ECO:0000256" key="2">
    <source>
        <dbReference type="ARBA" id="ARBA00022617"/>
    </source>
</evidence>
<gene>
    <name evidence="9" type="ORF">ATN88_19725</name>
</gene>
<evidence type="ECO:0000256" key="6">
    <source>
        <dbReference type="PROSITE-ProRule" id="PRU00433"/>
    </source>
</evidence>
<keyword evidence="7" id="KW-0732">Signal</keyword>
<keyword evidence="5 6" id="KW-0408">Iron</keyword>
<dbReference type="PANTHER" id="PTHR33751">
    <property type="entry name" value="CBB3-TYPE CYTOCHROME C OXIDASE SUBUNIT FIXP"/>
    <property type="match status" value="1"/>
</dbReference>
<evidence type="ECO:0000256" key="3">
    <source>
        <dbReference type="ARBA" id="ARBA00022723"/>
    </source>
</evidence>
<comment type="caution">
    <text evidence="9">The sequence shown here is derived from an EMBL/GenBank/DDBJ whole genome shotgun (WGS) entry which is preliminary data.</text>
</comment>
<sequence>MKKALNILAAVSLLSMASPVFADALSGEQLYKNPGRGGCINCHGEGGNVPVIPLYPKIGGQTEMYLFNQMMDYKNGKRKNGLYMTMETAMKPFSEEEVRAVAKYLAEGEWPIK</sequence>
<evidence type="ECO:0000256" key="5">
    <source>
        <dbReference type="ARBA" id="ARBA00023004"/>
    </source>
</evidence>
<evidence type="ECO:0000256" key="7">
    <source>
        <dbReference type="SAM" id="SignalP"/>
    </source>
</evidence>
<dbReference type="Proteomes" id="UP000070529">
    <property type="component" value="Unassembled WGS sequence"/>
</dbReference>
<feature type="domain" description="Cytochrome c" evidence="8">
    <location>
        <begin position="22"/>
        <end position="109"/>
    </location>
</feature>
<keyword evidence="4" id="KW-0249">Electron transport</keyword>
<dbReference type="STRING" id="294935.ATN88_19725"/>
<dbReference type="PANTHER" id="PTHR33751:SF9">
    <property type="entry name" value="CYTOCHROME C4"/>
    <property type="match status" value="1"/>
</dbReference>
<evidence type="ECO:0000256" key="1">
    <source>
        <dbReference type="ARBA" id="ARBA00022448"/>
    </source>
</evidence>
<keyword evidence="3 6" id="KW-0479">Metal-binding</keyword>
<proteinExistence type="predicted"/>
<keyword evidence="10" id="KW-1185">Reference proteome</keyword>
<evidence type="ECO:0000259" key="8">
    <source>
        <dbReference type="PROSITE" id="PS51007"/>
    </source>
</evidence>
<dbReference type="Pfam" id="PF00034">
    <property type="entry name" value="Cytochrom_C"/>
    <property type="match status" value="1"/>
</dbReference>
<dbReference type="EMBL" id="LNTY01000030">
    <property type="protein sequence ID" value="KXF82106.1"/>
    <property type="molecule type" value="Genomic_DNA"/>
</dbReference>
<keyword evidence="2 6" id="KW-0349">Heme</keyword>
<feature type="signal peptide" evidence="7">
    <location>
        <begin position="1"/>
        <end position="22"/>
    </location>
</feature>
<name>A0A135I9H3_9GAMM</name>
<dbReference type="GO" id="GO:0020037">
    <property type="term" value="F:heme binding"/>
    <property type="evidence" value="ECO:0007669"/>
    <property type="project" value="InterPro"/>
</dbReference>
<dbReference type="InterPro" id="IPR009056">
    <property type="entry name" value="Cyt_c-like_dom"/>
</dbReference>
<dbReference type="InterPro" id="IPR050597">
    <property type="entry name" value="Cytochrome_c_Oxidase_Subunit"/>
</dbReference>
<dbReference type="Gene3D" id="1.10.760.10">
    <property type="entry name" value="Cytochrome c-like domain"/>
    <property type="match status" value="1"/>
</dbReference>
<dbReference type="AlphaFoldDB" id="A0A135I9H3"/>
<dbReference type="GO" id="GO:0046872">
    <property type="term" value="F:metal ion binding"/>
    <property type="evidence" value="ECO:0007669"/>
    <property type="project" value="UniProtKB-KW"/>
</dbReference>
<feature type="chain" id="PRO_5007465761" evidence="7">
    <location>
        <begin position="23"/>
        <end position="113"/>
    </location>
</feature>
<protein>
    <submittedName>
        <fullName evidence="9">Cytochrome C</fullName>
    </submittedName>
</protein>
<evidence type="ECO:0000313" key="10">
    <source>
        <dbReference type="Proteomes" id="UP000070529"/>
    </source>
</evidence>
<dbReference type="PROSITE" id="PS51007">
    <property type="entry name" value="CYTC"/>
    <property type="match status" value="1"/>
</dbReference>
<dbReference type="InterPro" id="IPR036909">
    <property type="entry name" value="Cyt_c-like_dom_sf"/>
</dbReference>
<reference evidence="9 10" key="1">
    <citation type="submission" date="2015-11" db="EMBL/GenBank/DDBJ databases">
        <title>Genomic Taxonomy of the Vibrionaceae.</title>
        <authorList>
            <person name="Gomez-Gil B."/>
            <person name="Enciso-Ibarra J."/>
        </authorList>
    </citation>
    <scope>NUCLEOTIDE SEQUENCE [LARGE SCALE GENOMIC DNA]</scope>
    <source>
        <strain evidence="9 10">CAIM 912</strain>
    </source>
</reference>
<keyword evidence="1" id="KW-0813">Transport</keyword>
<evidence type="ECO:0000313" key="9">
    <source>
        <dbReference type="EMBL" id="KXF82106.1"/>
    </source>
</evidence>
<organism evidence="9 10">
    <name type="scientific">Enterovibrio coralii</name>
    <dbReference type="NCBI Taxonomy" id="294935"/>
    <lineage>
        <taxon>Bacteria</taxon>
        <taxon>Pseudomonadati</taxon>
        <taxon>Pseudomonadota</taxon>
        <taxon>Gammaproteobacteria</taxon>
        <taxon>Vibrionales</taxon>
        <taxon>Vibrionaceae</taxon>
        <taxon>Enterovibrio</taxon>
    </lineage>
</organism>
<evidence type="ECO:0000256" key="4">
    <source>
        <dbReference type="ARBA" id="ARBA00022982"/>
    </source>
</evidence>
<dbReference type="SUPFAM" id="SSF46626">
    <property type="entry name" value="Cytochrome c"/>
    <property type="match status" value="1"/>
</dbReference>